<dbReference type="GO" id="GO:0006432">
    <property type="term" value="P:phenylalanyl-tRNA aminoacylation"/>
    <property type="evidence" value="ECO:0007669"/>
    <property type="project" value="UniProtKB-UniRule"/>
</dbReference>
<dbReference type="AlphaFoldDB" id="A0A1I1D7R4"/>
<name>A0A1I1D7R4_BREAD</name>
<dbReference type="Pfam" id="PF01409">
    <property type="entry name" value="tRNA-synt_2d"/>
    <property type="match status" value="1"/>
</dbReference>
<dbReference type="InterPro" id="IPR045864">
    <property type="entry name" value="aa-tRNA-synth_II/BPL/LPL"/>
</dbReference>
<keyword evidence="9 13" id="KW-0460">Magnesium</keyword>
<evidence type="ECO:0000256" key="5">
    <source>
        <dbReference type="ARBA" id="ARBA00022598"/>
    </source>
</evidence>
<dbReference type="GO" id="GO:0000287">
    <property type="term" value="F:magnesium ion binding"/>
    <property type="evidence" value="ECO:0007669"/>
    <property type="project" value="UniProtKB-UniRule"/>
</dbReference>
<evidence type="ECO:0000256" key="7">
    <source>
        <dbReference type="ARBA" id="ARBA00022741"/>
    </source>
</evidence>
<protein>
    <recommendedName>
        <fullName evidence="13">Phenylalanine--tRNA ligase alpha subunit</fullName>
        <ecNumber evidence="13">6.1.1.20</ecNumber>
    </recommendedName>
    <alternativeName>
        <fullName evidence="13">Phenylalanyl-tRNA synthetase alpha subunit</fullName>
        <shortName evidence="13">PheRS</shortName>
    </alternativeName>
</protein>
<dbReference type="GO" id="GO:0004826">
    <property type="term" value="F:phenylalanine-tRNA ligase activity"/>
    <property type="evidence" value="ECO:0007669"/>
    <property type="project" value="UniProtKB-UniRule"/>
</dbReference>
<dbReference type="InterPro" id="IPR002319">
    <property type="entry name" value="Phenylalanyl-tRNA_Synthase"/>
</dbReference>
<comment type="cofactor">
    <cofactor evidence="13">
        <name>Mg(2+)</name>
        <dbReference type="ChEBI" id="CHEBI:18420"/>
    </cofactor>
    <text evidence="13">Binds 2 magnesium ions per tetramer.</text>
</comment>
<evidence type="ECO:0000256" key="3">
    <source>
        <dbReference type="ARBA" id="ARBA00011209"/>
    </source>
</evidence>
<keyword evidence="6 13" id="KW-0479">Metal-binding</keyword>
<evidence type="ECO:0000256" key="12">
    <source>
        <dbReference type="ARBA" id="ARBA00049255"/>
    </source>
</evidence>
<evidence type="ECO:0000256" key="4">
    <source>
        <dbReference type="ARBA" id="ARBA00022490"/>
    </source>
</evidence>
<evidence type="ECO:0000313" key="16">
    <source>
        <dbReference type="Proteomes" id="UP000240042"/>
    </source>
</evidence>
<dbReference type="RefSeq" id="WP_200778549.1">
    <property type="nucleotide sequence ID" value="NZ_FOKY01000001.1"/>
</dbReference>
<evidence type="ECO:0000256" key="10">
    <source>
        <dbReference type="ARBA" id="ARBA00022917"/>
    </source>
</evidence>
<dbReference type="CDD" id="cd00496">
    <property type="entry name" value="PheRS_alpha_core"/>
    <property type="match status" value="1"/>
</dbReference>
<keyword evidence="5 13" id="KW-0436">Ligase</keyword>
<evidence type="ECO:0000256" key="6">
    <source>
        <dbReference type="ARBA" id="ARBA00022723"/>
    </source>
</evidence>
<keyword evidence="11 13" id="KW-0030">Aminoacyl-tRNA synthetase</keyword>
<organism evidence="15 16">
    <name type="scientific">Brevinema andersonii</name>
    <dbReference type="NCBI Taxonomy" id="34097"/>
    <lineage>
        <taxon>Bacteria</taxon>
        <taxon>Pseudomonadati</taxon>
        <taxon>Spirochaetota</taxon>
        <taxon>Spirochaetia</taxon>
        <taxon>Brevinematales</taxon>
        <taxon>Brevinemataceae</taxon>
        <taxon>Brevinema</taxon>
    </lineage>
</organism>
<keyword evidence="16" id="KW-1185">Reference proteome</keyword>
<dbReference type="STRING" id="34097.SAMN02745150_00352"/>
<comment type="subunit">
    <text evidence="3 13">Tetramer of two alpha and two beta subunits.</text>
</comment>
<dbReference type="InterPro" id="IPR022911">
    <property type="entry name" value="Phe_tRNA_ligase_alpha1_bac"/>
</dbReference>
<dbReference type="SUPFAM" id="SSF55681">
    <property type="entry name" value="Class II aaRS and biotin synthetases"/>
    <property type="match status" value="1"/>
</dbReference>
<keyword evidence="7 13" id="KW-0547">Nucleotide-binding</keyword>
<dbReference type="EC" id="6.1.1.20" evidence="13"/>
<proteinExistence type="inferred from homology"/>
<evidence type="ECO:0000313" key="15">
    <source>
        <dbReference type="EMBL" id="SFB70422.1"/>
    </source>
</evidence>
<feature type="domain" description="Aminoacyl-transfer RNA synthetases class-II family profile" evidence="14">
    <location>
        <begin position="158"/>
        <end position="367"/>
    </location>
</feature>
<dbReference type="GO" id="GO:0000049">
    <property type="term" value="F:tRNA binding"/>
    <property type="evidence" value="ECO:0007669"/>
    <property type="project" value="InterPro"/>
</dbReference>
<evidence type="ECO:0000256" key="1">
    <source>
        <dbReference type="ARBA" id="ARBA00004496"/>
    </source>
</evidence>
<dbReference type="HAMAP" id="MF_00281">
    <property type="entry name" value="Phe_tRNA_synth_alpha1"/>
    <property type="match status" value="1"/>
</dbReference>
<evidence type="ECO:0000256" key="9">
    <source>
        <dbReference type="ARBA" id="ARBA00022842"/>
    </source>
</evidence>
<evidence type="ECO:0000256" key="8">
    <source>
        <dbReference type="ARBA" id="ARBA00022840"/>
    </source>
</evidence>
<comment type="catalytic activity">
    <reaction evidence="12 13">
        <text>tRNA(Phe) + L-phenylalanine + ATP = L-phenylalanyl-tRNA(Phe) + AMP + diphosphate + H(+)</text>
        <dbReference type="Rhea" id="RHEA:19413"/>
        <dbReference type="Rhea" id="RHEA-COMP:9668"/>
        <dbReference type="Rhea" id="RHEA-COMP:9699"/>
        <dbReference type="ChEBI" id="CHEBI:15378"/>
        <dbReference type="ChEBI" id="CHEBI:30616"/>
        <dbReference type="ChEBI" id="CHEBI:33019"/>
        <dbReference type="ChEBI" id="CHEBI:58095"/>
        <dbReference type="ChEBI" id="CHEBI:78442"/>
        <dbReference type="ChEBI" id="CHEBI:78531"/>
        <dbReference type="ChEBI" id="CHEBI:456215"/>
        <dbReference type="EC" id="6.1.1.20"/>
    </reaction>
</comment>
<evidence type="ECO:0000256" key="11">
    <source>
        <dbReference type="ARBA" id="ARBA00023146"/>
    </source>
</evidence>
<evidence type="ECO:0000259" key="14">
    <source>
        <dbReference type="PROSITE" id="PS50862"/>
    </source>
</evidence>
<comment type="subcellular location">
    <subcellularLocation>
        <location evidence="1 13">Cytoplasm</location>
    </subcellularLocation>
</comment>
<dbReference type="GO" id="GO:0005737">
    <property type="term" value="C:cytoplasm"/>
    <property type="evidence" value="ECO:0007669"/>
    <property type="project" value="UniProtKB-SubCell"/>
</dbReference>
<comment type="similarity">
    <text evidence="2 13">Belongs to the class-II aminoacyl-tRNA synthetase family. Phe-tRNA synthetase alpha subunit type 1 subfamily.</text>
</comment>
<dbReference type="PROSITE" id="PS50862">
    <property type="entry name" value="AA_TRNA_LIGASE_II"/>
    <property type="match status" value="1"/>
</dbReference>
<dbReference type="PANTHER" id="PTHR11538:SF41">
    <property type="entry name" value="PHENYLALANINE--TRNA LIGASE, MITOCHONDRIAL"/>
    <property type="match status" value="1"/>
</dbReference>
<dbReference type="Gene3D" id="3.30.930.10">
    <property type="entry name" value="Bira Bifunctional Protein, Domain 2"/>
    <property type="match status" value="1"/>
</dbReference>
<dbReference type="GO" id="GO:0005524">
    <property type="term" value="F:ATP binding"/>
    <property type="evidence" value="ECO:0007669"/>
    <property type="project" value="UniProtKB-UniRule"/>
</dbReference>
<dbReference type="NCBIfam" id="TIGR00468">
    <property type="entry name" value="pheS"/>
    <property type="match status" value="1"/>
</dbReference>
<dbReference type="EMBL" id="FOKY01000001">
    <property type="protein sequence ID" value="SFB70422.1"/>
    <property type="molecule type" value="Genomic_DNA"/>
</dbReference>
<dbReference type="InterPro" id="IPR006195">
    <property type="entry name" value="aa-tRNA-synth_II"/>
</dbReference>
<sequence>MKDKISALLTKSIQNLPVKHEGDLFKISVGDTVIIITFKNKEAHISINNTQDIQILNFEAGEEKFFTGQKGLFKVLEGYLKQISDKRSFGQLLSSWKNNINGILEEKRQQLNEHRIQEKIALSYPEVTLAVPEIELGYEHFLNKIQDEMLAVFQSMGYTPVYERELEDEYHNFEALNIDAGHPAREDHDSFYVGEGYLMRTHTSTVQIRNLEKLVQTGGSPPIAIVSPGVCYRRDAVDSTHFPVFRQMEGLVVDKNVSFADLKGTLIEWAKAMFGPETKIRLRPDYFPFTEPSAELSVSSPEFSNGRWIELLGCGMVHPQVLRNVGLDPEIWRGFAFGTGVERIAMIRYGLHDIRIFTENDIRFLKQSL</sequence>
<evidence type="ECO:0000256" key="13">
    <source>
        <dbReference type="HAMAP-Rule" id="MF_00281"/>
    </source>
</evidence>
<dbReference type="InterPro" id="IPR004529">
    <property type="entry name" value="Phe-tRNA-synth_IIc_asu"/>
</dbReference>
<gene>
    <name evidence="13" type="primary">pheS</name>
    <name evidence="15" type="ORF">SAMN02745150_00352</name>
</gene>
<accession>A0A1I1D7R4</accession>
<reference evidence="16" key="1">
    <citation type="submission" date="2016-10" db="EMBL/GenBank/DDBJ databases">
        <authorList>
            <person name="Varghese N."/>
            <person name="Submissions S."/>
        </authorList>
    </citation>
    <scope>NUCLEOTIDE SEQUENCE [LARGE SCALE GENOMIC DNA]</scope>
    <source>
        <strain evidence="16">ATCC 43811</strain>
    </source>
</reference>
<keyword evidence="4 13" id="KW-0963">Cytoplasm</keyword>
<feature type="binding site" evidence="13">
    <location>
        <position position="291"/>
    </location>
    <ligand>
        <name>Mg(2+)</name>
        <dbReference type="ChEBI" id="CHEBI:18420"/>
        <note>shared with beta subunit</note>
    </ligand>
</feature>
<keyword evidence="10 13" id="KW-0648">Protein biosynthesis</keyword>
<dbReference type="PANTHER" id="PTHR11538">
    <property type="entry name" value="PHENYLALANYL-TRNA SYNTHETASE"/>
    <property type="match status" value="1"/>
</dbReference>
<dbReference type="Proteomes" id="UP000240042">
    <property type="component" value="Unassembled WGS sequence"/>
</dbReference>
<evidence type="ECO:0000256" key="2">
    <source>
        <dbReference type="ARBA" id="ARBA00010207"/>
    </source>
</evidence>
<keyword evidence="8 13" id="KW-0067">ATP-binding</keyword>